<organism evidence="1 2">
    <name type="scientific">Brevibacillus laterosporus LMG 15441</name>
    <dbReference type="NCBI Taxonomy" id="1042163"/>
    <lineage>
        <taxon>Bacteria</taxon>
        <taxon>Bacillati</taxon>
        <taxon>Bacillota</taxon>
        <taxon>Bacilli</taxon>
        <taxon>Bacillales</taxon>
        <taxon>Paenibacillaceae</taxon>
        <taxon>Brevibacillus</taxon>
    </lineage>
</organism>
<evidence type="ECO:0000313" key="2">
    <source>
        <dbReference type="Proteomes" id="UP000005850"/>
    </source>
</evidence>
<evidence type="ECO:0000313" key="1">
    <source>
        <dbReference type="EMBL" id="AIG26550.1"/>
    </source>
</evidence>
<dbReference type="Proteomes" id="UP000005850">
    <property type="component" value="Chromosome"/>
</dbReference>
<protein>
    <submittedName>
        <fullName evidence="1">Uncharacterized protein</fullName>
    </submittedName>
</protein>
<keyword evidence="2" id="KW-1185">Reference proteome</keyword>
<gene>
    <name evidence="1" type="ORF">BRLA_c022290</name>
</gene>
<dbReference type="EMBL" id="CP007806">
    <property type="protein sequence ID" value="AIG26550.1"/>
    <property type="molecule type" value="Genomic_DNA"/>
</dbReference>
<dbReference type="AlphaFoldDB" id="A0A075RAH7"/>
<dbReference type="HOGENOM" id="CLU_3248192_0_0_9"/>
<name>A0A075RAH7_BRELA</name>
<reference evidence="1 2" key="1">
    <citation type="journal article" date="2011" name="J. Bacteriol.">
        <title>Genome sequence of Brevibacillus laterosporus LMG 15441, a pathogen of invertebrates.</title>
        <authorList>
            <person name="Djukic M."/>
            <person name="Poehlein A."/>
            <person name="Thurmer A."/>
            <person name="Daniel R."/>
        </authorList>
    </citation>
    <scope>NUCLEOTIDE SEQUENCE [LARGE SCALE GENOMIC DNA]</scope>
    <source>
        <strain evidence="1 2">LMG 15441</strain>
    </source>
</reference>
<accession>A0A075RAH7</accession>
<proteinExistence type="predicted"/>
<sequence>MFFWPLYLESYFGTFIHEQLDNKLNHISNSVTTVMFYTVFAF</sequence>
<dbReference type="KEGG" id="blr:BRLA_c022290"/>